<protein>
    <submittedName>
        <fullName evidence="1">Uncharacterized protein</fullName>
    </submittedName>
</protein>
<name>A0A2I0BAT7_9ASPA</name>
<dbReference type="Proteomes" id="UP000236161">
    <property type="component" value="Unassembled WGS sequence"/>
</dbReference>
<evidence type="ECO:0000313" key="1">
    <source>
        <dbReference type="EMBL" id="PKA64906.1"/>
    </source>
</evidence>
<gene>
    <name evidence="1" type="ORF">AXF42_Ash011508</name>
</gene>
<sequence>MVCGHSTISHAFGFSWSSHGCISFLGPQELLGLHHAGCAVGYLMVPPNKCEVSMELLRLQATARENFKNAVGQIQQWQCAVPKNVVFSLGQKLLPDLGYIPKQPDSAIVPRVEAGCGQYGALTLPDAPF</sequence>
<proteinExistence type="predicted"/>
<dbReference type="EMBL" id="KZ451899">
    <property type="protein sequence ID" value="PKA64906.1"/>
    <property type="molecule type" value="Genomic_DNA"/>
</dbReference>
<organism evidence="1 2">
    <name type="scientific">Apostasia shenzhenica</name>
    <dbReference type="NCBI Taxonomy" id="1088818"/>
    <lineage>
        <taxon>Eukaryota</taxon>
        <taxon>Viridiplantae</taxon>
        <taxon>Streptophyta</taxon>
        <taxon>Embryophyta</taxon>
        <taxon>Tracheophyta</taxon>
        <taxon>Spermatophyta</taxon>
        <taxon>Magnoliopsida</taxon>
        <taxon>Liliopsida</taxon>
        <taxon>Asparagales</taxon>
        <taxon>Orchidaceae</taxon>
        <taxon>Apostasioideae</taxon>
        <taxon>Apostasia</taxon>
    </lineage>
</organism>
<dbReference type="PANTHER" id="PTHR33205">
    <property type="entry name" value="TRANSMEMBRANE PROTEIN"/>
    <property type="match status" value="1"/>
</dbReference>
<dbReference type="PANTHER" id="PTHR33205:SF1">
    <property type="entry name" value="TRANSMEMBRANE PROTEIN"/>
    <property type="match status" value="1"/>
</dbReference>
<dbReference type="AlphaFoldDB" id="A0A2I0BAT7"/>
<keyword evidence="2" id="KW-1185">Reference proteome</keyword>
<evidence type="ECO:0000313" key="2">
    <source>
        <dbReference type="Proteomes" id="UP000236161"/>
    </source>
</evidence>
<reference evidence="1 2" key="1">
    <citation type="journal article" date="2017" name="Nature">
        <title>The Apostasia genome and the evolution of orchids.</title>
        <authorList>
            <person name="Zhang G.Q."/>
            <person name="Liu K.W."/>
            <person name="Li Z."/>
            <person name="Lohaus R."/>
            <person name="Hsiao Y.Y."/>
            <person name="Niu S.C."/>
            <person name="Wang J.Y."/>
            <person name="Lin Y.C."/>
            <person name="Xu Q."/>
            <person name="Chen L.J."/>
            <person name="Yoshida K."/>
            <person name="Fujiwara S."/>
            <person name="Wang Z.W."/>
            <person name="Zhang Y.Q."/>
            <person name="Mitsuda N."/>
            <person name="Wang M."/>
            <person name="Liu G.H."/>
            <person name="Pecoraro L."/>
            <person name="Huang H.X."/>
            <person name="Xiao X.J."/>
            <person name="Lin M."/>
            <person name="Wu X.Y."/>
            <person name="Wu W.L."/>
            <person name="Chen Y.Y."/>
            <person name="Chang S.B."/>
            <person name="Sakamoto S."/>
            <person name="Ohme-Takagi M."/>
            <person name="Yagi M."/>
            <person name="Zeng S.J."/>
            <person name="Shen C.Y."/>
            <person name="Yeh C.M."/>
            <person name="Luo Y.B."/>
            <person name="Tsai W.C."/>
            <person name="Van de Peer Y."/>
            <person name="Liu Z.J."/>
        </authorList>
    </citation>
    <scope>NUCLEOTIDE SEQUENCE [LARGE SCALE GENOMIC DNA]</scope>
    <source>
        <strain evidence="2">cv. Shenzhen</strain>
        <tissue evidence="1">Stem</tissue>
    </source>
</reference>
<accession>A0A2I0BAT7</accession>